<dbReference type="RefSeq" id="WP_035285517.1">
    <property type="nucleotide sequence ID" value="NZ_AYXG01000165.1"/>
</dbReference>
<gene>
    <name evidence="6" type="ORF">UO65_4372</name>
</gene>
<dbReference type="Proteomes" id="UP000019277">
    <property type="component" value="Unassembled WGS sequence"/>
</dbReference>
<proteinExistence type="predicted"/>
<evidence type="ECO:0000259" key="5">
    <source>
        <dbReference type="PROSITE" id="PS50977"/>
    </source>
</evidence>
<dbReference type="OrthoDB" id="3635456at2"/>
<dbReference type="GO" id="GO:0000976">
    <property type="term" value="F:transcription cis-regulatory region binding"/>
    <property type="evidence" value="ECO:0007669"/>
    <property type="project" value="TreeGrafter"/>
</dbReference>
<dbReference type="InterPro" id="IPR001647">
    <property type="entry name" value="HTH_TetR"/>
</dbReference>
<protein>
    <submittedName>
        <fullName evidence="6">Transcriptional regulator, TetR family</fullName>
    </submittedName>
</protein>
<keyword evidence="1" id="KW-0805">Transcription regulation</keyword>
<keyword evidence="2 4" id="KW-0238">DNA-binding</keyword>
<evidence type="ECO:0000313" key="7">
    <source>
        <dbReference type="Proteomes" id="UP000019277"/>
    </source>
</evidence>
<feature type="domain" description="HTH tetR-type" evidence="5">
    <location>
        <begin position="13"/>
        <end position="73"/>
    </location>
</feature>
<dbReference type="SUPFAM" id="SSF46689">
    <property type="entry name" value="Homeodomain-like"/>
    <property type="match status" value="1"/>
</dbReference>
<evidence type="ECO:0000313" key="6">
    <source>
        <dbReference type="EMBL" id="EWC60264.1"/>
    </source>
</evidence>
<dbReference type="PRINTS" id="PR00455">
    <property type="entry name" value="HTHTETR"/>
</dbReference>
<dbReference type="GO" id="GO:0003700">
    <property type="term" value="F:DNA-binding transcription factor activity"/>
    <property type="evidence" value="ECO:0007669"/>
    <property type="project" value="TreeGrafter"/>
</dbReference>
<organism evidence="6 7">
    <name type="scientific">Actinokineospora spheciospongiae</name>
    <dbReference type="NCBI Taxonomy" id="909613"/>
    <lineage>
        <taxon>Bacteria</taxon>
        <taxon>Bacillati</taxon>
        <taxon>Actinomycetota</taxon>
        <taxon>Actinomycetes</taxon>
        <taxon>Pseudonocardiales</taxon>
        <taxon>Pseudonocardiaceae</taxon>
        <taxon>Actinokineospora</taxon>
    </lineage>
</organism>
<dbReference type="Gene3D" id="1.10.357.10">
    <property type="entry name" value="Tetracycline Repressor, domain 2"/>
    <property type="match status" value="1"/>
</dbReference>
<dbReference type="Gene3D" id="1.10.10.60">
    <property type="entry name" value="Homeodomain-like"/>
    <property type="match status" value="1"/>
</dbReference>
<accession>A0A8E2WUY3</accession>
<dbReference type="EMBL" id="AYXG01000165">
    <property type="protein sequence ID" value="EWC60264.1"/>
    <property type="molecule type" value="Genomic_DNA"/>
</dbReference>
<dbReference type="STRING" id="909613.UO65_4372"/>
<keyword evidence="3" id="KW-0804">Transcription</keyword>
<evidence type="ECO:0000256" key="3">
    <source>
        <dbReference type="ARBA" id="ARBA00023163"/>
    </source>
</evidence>
<accession>W7J2A1</accession>
<feature type="DNA-binding region" description="H-T-H motif" evidence="4">
    <location>
        <begin position="36"/>
        <end position="55"/>
    </location>
</feature>
<dbReference type="InterPro" id="IPR009057">
    <property type="entry name" value="Homeodomain-like_sf"/>
</dbReference>
<dbReference type="eggNOG" id="COG1309">
    <property type="taxonomic scope" value="Bacteria"/>
</dbReference>
<sequence>MDSQVGRRERKKAATRSHIAEVALRLFAEHGYDEVGLRDVAREADVAVTTVFAHFSSKEALVFDEDETHEEQLVGAVVNRSADQSLLDALRAQALHSAQWFRTPKSTTFWALVESSAALRGYAAHMRARHEQALVAAIAADPQAPASAIACRALARFALDVHSLARDAQDPTAAVEESFDLIEHGFASAIGRGGR</sequence>
<dbReference type="PROSITE" id="PS50977">
    <property type="entry name" value="HTH_TETR_2"/>
    <property type="match status" value="1"/>
</dbReference>
<dbReference type="InterPro" id="IPR050109">
    <property type="entry name" value="HTH-type_TetR-like_transc_reg"/>
</dbReference>
<evidence type="ECO:0000256" key="1">
    <source>
        <dbReference type="ARBA" id="ARBA00023015"/>
    </source>
</evidence>
<name>W7J2A1_9PSEU</name>
<reference evidence="6 7" key="1">
    <citation type="journal article" date="2014" name="Genome Announc.">
        <title>Draft Genome Sequence of the Antitrypanosomally Active Sponge-Associated Bacterium Actinokineospora sp. Strain EG49.</title>
        <authorList>
            <person name="Harjes J."/>
            <person name="Ryu T."/>
            <person name="Abdelmohsen U.R."/>
            <person name="Moitinho-Silva L."/>
            <person name="Horn H."/>
            <person name="Ravasi T."/>
            <person name="Hentschel U."/>
        </authorList>
    </citation>
    <scope>NUCLEOTIDE SEQUENCE [LARGE SCALE GENOMIC DNA]</scope>
    <source>
        <strain evidence="6 7">EG49</strain>
    </source>
</reference>
<evidence type="ECO:0000256" key="2">
    <source>
        <dbReference type="ARBA" id="ARBA00023125"/>
    </source>
</evidence>
<evidence type="ECO:0000256" key="4">
    <source>
        <dbReference type="PROSITE-ProRule" id="PRU00335"/>
    </source>
</evidence>
<dbReference type="PANTHER" id="PTHR30055:SF234">
    <property type="entry name" value="HTH-TYPE TRANSCRIPTIONAL REGULATOR BETI"/>
    <property type="match status" value="1"/>
</dbReference>
<dbReference type="PANTHER" id="PTHR30055">
    <property type="entry name" value="HTH-TYPE TRANSCRIPTIONAL REGULATOR RUTR"/>
    <property type="match status" value="1"/>
</dbReference>
<dbReference type="PATRIC" id="fig|909613.9.peg.4374"/>
<dbReference type="Pfam" id="PF00440">
    <property type="entry name" value="TetR_N"/>
    <property type="match status" value="1"/>
</dbReference>
<keyword evidence="7" id="KW-1185">Reference proteome</keyword>
<comment type="caution">
    <text evidence="6">The sequence shown here is derived from an EMBL/GenBank/DDBJ whole genome shotgun (WGS) entry which is preliminary data.</text>
</comment>
<dbReference type="AlphaFoldDB" id="W7J2A1"/>